<keyword evidence="5" id="KW-1185">Reference proteome</keyword>
<dbReference type="InterPro" id="IPR015797">
    <property type="entry name" value="NUDIX_hydrolase-like_dom_sf"/>
</dbReference>
<dbReference type="EMBL" id="BAAANC010000003">
    <property type="protein sequence ID" value="GAA1552435.1"/>
    <property type="molecule type" value="Genomic_DNA"/>
</dbReference>
<protein>
    <recommendedName>
        <fullName evidence="3">Nudix hydrolase domain-containing protein</fullName>
    </recommendedName>
</protein>
<comment type="caution">
    <text evidence="4">The sequence shown here is derived from an EMBL/GenBank/DDBJ whole genome shotgun (WGS) entry which is preliminary data.</text>
</comment>
<dbReference type="RefSeq" id="WP_344181280.1">
    <property type="nucleotide sequence ID" value="NZ_BAAANC010000003.1"/>
</dbReference>
<feature type="domain" description="Nudix hydrolase" evidence="3">
    <location>
        <begin position="122"/>
        <end position="254"/>
    </location>
</feature>
<dbReference type="PANTHER" id="PTHR11839">
    <property type="entry name" value="UDP/ADP-SUGAR PYROPHOSPHATASE"/>
    <property type="match status" value="1"/>
</dbReference>
<proteinExistence type="predicted"/>
<name>A0ABP4N2L7_9ACTN</name>
<dbReference type="Proteomes" id="UP001500363">
    <property type="component" value="Unassembled WGS sequence"/>
</dbReference>
<evidence type="ECO:0000313" key="4">
    <source>
        <dbReference type="EMBL" id="GAA1552435.1"/>
    </source>
</evidence>
<accession>A0ABP4N2L7</accession>
<dbReference type="Pfam" id="PF00293">
    <property type="entry name" value="NUDIX"/>
    <property type="match status" value="1"/>
</dbReference>
<organism evidence="4 5">
    <name type="scientific">Kribbella lupini</name>
    <dbReference type="NCBI Taxonomy" id="291602"/>
    <lineage>
        <taxon>Bacteria</taxon>
        <taxon>Bacillati</taxon>
        <taxon>Actinomycetota</taxon>
        <taxon>Actinomycetes</taxon>
        <taxon>Propionibacteriales</taxon>
        <taxon>Kribbellaceae</taxon>
        <taxon>Kribbella</taxon>
    </lineage>
</organism>
<evidence type="ECO:0000259" key="3">
    <source>
        <dbReference type="PROSITE" id="PS51462"/>
    </source>
</evidence>
<gene>
    <name evidence="4" type="ORF">GCM10009741_66220</name>
</gene>
<dbReference type="PANTHER" id="PTHR11839:SF31">
    <property type="entry name" value="ADP-RIBOSE PYROPHOSPHATASE"/>
    <property type="match status" value="1"/>
</dbReference>
<feature type="compositionally biased region" description="Low complexity" evidence="2">
    <location>
        <begin position="11"/>
        <end position="60"/>
    </location>
</feature>
<feature type="region of interest" description="Disordered" evidence="2">
    <location>
        <begin position="1"/>
        <end position="65"/>
    </location>
</feature>
<dbReference type="PROSITE" id="PS51462">
    <property type="entry name" value="NUDIX"/>
    <property type="match status" value="1"/>
</dbReference>
<evidence type="ECO:0000313" key="5">
    <source>
        <dbReference type="Proteomes" id="UP001500363"/>
    </source>
</evidence>
<reference evidence="5" key="1">
    <citation type="journal article" date="2019" name="Int. J. Syst. Evol. Microbiol.">
        <title>The Global Catalogue of Microorganisms (GCM) 10K type strain sequencing project: providing services to taxonomists for standard genome sequencing and annotation.</title>
        <authorList>
            <consortium name="The Broad Institute Genomics Platform"/>
            <consortium name="The Broad Institute Genome Sequencing Center for Infectious Disease"/>
            <person name="Wu L."/>
            <person name="Ma J."/>
        </authorList>
    </citation>
    <scope>NUCLEOTIDE SEQUENCE [LARGE SCALE GENOMIC DNA]</scope>
    <source>
        <strain evidence="5">JCM 14303</strain>
    </source>
</reference>
<keyword evidence="1" id="KW-0378">Hydrolase</keyword>
<dbReference type="CDD" id="cd24158">
    <property type="entry name" value="NUDIX_ADPRase_Rv1700"/>
    <property type="match status" value="1"/>
</dbReference>
<sequence length="282" mass="29137">MTESGTPGPQGPSDASPASAGAPAENTRSGESGDAGSATSGSASTPASGAGDAGSASVPSTGSGAGADAAELRFGAGLADVPTSWEVSSSETVHATGRVISVRRDQVVPPAGGEPFTRDVVVHPGAVGVVALDENHRMLLVRQYRHPVGYRLLEPPAGLLDVQGEAYRLGAERELWEEAATKAADWRILVDAFTSPGLTTEAVRIFLARDLSPAEDVYDRLHEEADMETVWAPLEDVVKAALAGDLHNPILVMGSLAAWAALNGEGFDALRPADSPWPAKDR</sequence>
<dbReference type="SUPFAM" id="SSF55811">
    <property type="entry name" value="Nudix"/>
    <property type="match status" value="1"/>
</dbReference>
<evidence type="ECO:0000256" key="1">
    <source>
        <dbReference type="ARBA" id="ARBA00022801"/>
    </source>
</evidence>
<dbReference type="InterPro" id="IPR000086">
    <property type="entry name" value="NUDIX_hydrolase_dom"/>
</dbReference>
<evidence type="ECO:0000256" key="2">
    <source>
        <dbReference type="SAM" id="MobiDB-lite"/>
    </source>
</evidence>
<dbReference type="Gene3D" id="3.90.79.10">
    <property type="entry name" value="Nucleoside Triphosphate Pyrophosphohydrolase"/>
    <property type="match status" value="1"/>
</dbReference>